<dbReference type="WBParaSite" id="Gr19_v10_g15351.t1">
    <property type="protein sequence ID" value="Gr19_v10_g15351.t1"/>
    <property type="gene ID" value="Gr19_v10_g15351"/>
</dbReference>
<sequence length="330" mass="38603">MSDNQKNAEKQLKAIFICDDLLFELFKFCGHFVLGLKVALLSDRFDFLVDAHSMEWALGQLEVRRATEGNGAEIVKRFGEEVSVFCQFRKKRCQTMLSDSDYIDQNVIKFLQNIRRLFDSKGTYLYIGTDDDQTRSWEIIWHRIWPLIKDNIYGLDLYTFQLDGWRQFSPTVLNDCPKLRLIHCDTIFPAFPADDSAGASSEQALAKWLCTPRGDGIPKVLEIYNFHSEMEGLKMAFFKSTDPVNFIICLYHWFGVIVPFELKNILTGERLELRYIKQQFGEDYYWRLVRCPVGRDEAKWAEWETGAAARNWRQWNCICIAFKDWDIGDG</sequence>
<evidence type="ECO:0000313" key="1">
    <source>
        <dbReference type="Proteomes" id="UP000887572"/>
    </source>
</evidence>
<accession>A0A914HAR1</accession>
<name>A0A914HAR1_GLORO</name>
<protein>
    <submittedName>
        <fullName evidence="2">Uncharacterized protein</fullName>
    </submittedName>
</protein>
<reference evidence="2" key="1">
    <citation type="submission" date="2022-11" db="UniProtKB">
        <authorList>
            <consortium name="WormBaseParasite"/>
        </authorList>
    </citation>
    <scope>IDENTIFICATION</scope>
</reference>
<dbReference type="Proteomes" id="UP000887572">
    <property type="component" value="Unplaced"/>
</dbReference>
<dbReference type="AlphaFoldDB" id="A0A914HAR1"/>
<evidence type="ECO:0000313" key="2">
    <source>
        <dbReference type="WBParaSite" id="Gr19_v10_g15351.t1"/>
    </source>
</evidence>
<keyword evidence="1" id="KW-1185">Reference proteome</keyword>
<proteinExistence type="predicted"/>
<organism evidence="1 2">
    <name type="scientific">Globodera rostochiensis</name>
    <name type="common">Golden nematode worm</name>
    <name type="synonym">Heterodera rostochiensis</name>
    <dbReference type="NCBI Taxonomy" id="31243"/>
    <lineage>
        <taxon>Eukaryota</taxon>
        <taxon>Metazoa</taxon>
        <taxon>Ecdysozoa</taxon>
        <taxon>Nematoda</taxon>
        <taxon>Chromadorea</taxon>
        <taxon>Rhabditida</taxon>
        <taxon>Tylenchina</taxon>
        <taxon>Tylenchomorpha</taxon>
        <taxon>Tylenchoidea</taxon>
        <taxon>Heteroderidae</taxon>
        <taxon>Heteroderinae</taxon>
        <taxon>Globodera</taxon>
    </lineage>
</organism>